<dbReference type="RefSeq" id="XP_040758732.1">
    <property type="nucleotide sequence ID" value="XM_040913386.1"/>
</dbReference>
<dbReference type="InParanoid" id="A0A165BG64"/>
<keyword evidence="2" id="KW-1185">Reference proteome</keyword>
<gene>
    <name evidence="1" type="ORF">LAESUDRAFT_764122</name>
</gene>
<protein>
    <submittedName>
        <fullName evidence="1">Uncharacterized protein</fullName>
    </submittedName>
</protein>
<accession>A0A165BG64</accession>
<organism evidence="1 2">
    <name type="scientific">Laetiporus sulphureus 93-53</name>
    <dbReference type="NCBI Taxonomy" id="1314785"/>
    <lineage>
        <taxon>Eukaryota</taxon>
        <taxon>Fungi</taxon>
        <taxon>Dikarya</taxon>
        <taxon>Basidiomycota</taxon>
        <taxon>Agaricomycotina</taxon>
        <taxon>Agaricomycetes</taxon>
        <taxon>Polyporales</taxon>
        <taxon>Laetiporus</taxon>
    </lineage>
</organism>
<dbReference type="GeneID" id="63830414"/>
<dbReference type="EMBL" id="KV427672">
    <property type="protein sequence ID" value="KZT00992.1"/>
    <property type="molecule type" value="Genomic_DNA"/>
</dbReference>
<evidence type="ECO:0000313" key="1">
    <source>
        <dbReference type="EMBL" id="KZT00992.1"/>
    </source>
</evidence>
<proteinExistence type="predicted"/>
<evidence type="ECO:0000313" key="2">
    <source>
        <dbReference type="Proteomes" id="UP000076871"/>
    </source>
</evidence>
<dbReference type="Proteomes" id="UP000076871">
    <property type="component" value="Unassembled WGS sequence"/>
</dbReference>
<sequence>MDDLDEGLPQKPGFVPDCGPLMIMMNFANTLNFFKPIDEAIVSFGETVFGFFGSNRDIADMNRDVPPIKFWIDLEGVDVIYIVVIDVKRVLTILLNNISDYPASFSALMLPFLDVVAEVANHVLVNEGKFEFRYVVAERFELEYEILEVEDVVVVKLTTVSFGE</sequence>
<name>A0A165BG64_9APHY</name>
<dbReference type="AlphaFoldDB" id="A0A165BG64"/>
<reference evidence="1 2" key="1">
    <citation type="journal article" date="2016" name="Mol. Biol. Evol.">
        <title>Comparative Genomics of Early-Diverging Mushroom-Forming Fungi Provides Insights into the Origins of Lignocellulose Decay Capabilities.</title>
        <authorList>
            <person name="Nagy L.G."/>
            <person name="Riley R."/>
            <person name="Tritt A."/>
            <person name="Adam C."/>
            <person name="Daum C."/>
            <person name="Floudas D."/>
            <person name="Sun H."/>
            <person name="Yadav J.S."/>
            <person name="Pangilinan J."/>
            <person name="Larsson K.H."/>
            <person name="Matsuura K."/>
            <person name="Barry K."/>
            <person name="Labutti K."/>
            <person name="Kuo R."/>
            <person name="Ohm R.A."/>
            <person name="Bhattacharya S.S."/>
            <person name="Shirouzu T."/>
            <person name="Yoshinaga Y."/>
            <person name="Martin F.M."/>
            <person name="Grigoriev I.V."/>
            <person name="Hibbett D.S."/>
        </authorList>
    </citation>
    <scope>NUCLEOTIDE SEQUENCE [LARGE SCALE GENOMIC DNA]</scope>
    <source>
        <strain evidence="1 2">93-53</strain>
    </source>
</reference>